<feature type="transmembrane region" description="Helical" evidence="1">
    <location>
        <begin position="28"/>
        <end position="46"/>
    </location>
</feature>
<dbReference type="AlphaFoldDB" id="A0A841N8B4"/>
<feature type="transmembrane region" description="Helical" evidence="1">
    <location>
        <begin position="52"/>
        <end position="72"/>
    </location>
</feature>
<dbReference type="Proteomes" id="UP000589738">
    <property type="component" value="Unassembled WGS sequence"/>
</dbReference>
<gene>
    <name evidence="2" type="ORF">HNP36_000723</name>
</gene>
<sequence length="162" mass="18931">MKDQMMHWMGSDLVLTPNRIYRKIGNRILIVALLFLILGLFLFIRLHDFWQMPLAIAFCLGLPTFIHKIAVVQQKVIIPPGKDGQIVFCIGNLYQCNVVRKNEAVIVRNTLNGRAFYAVADQQNRYGKSYQISPFLNRRKRAVQFEEEVFPVIRKQLEIWHS</sequence>
<name>A0A841N8B4_9FLAO</name>
<keyword evidence="1" id="KW-0472">Membrane</keyword>
<organism evidence="2 3">
    <name type="scientific">Chryseobacterium shigense</name>
    <dbReference type="NCBI Taxonomy" id="297244"/>
    <lineage>
        <taxon>Bacteria</taxon>
        <taxon>Pseudomonadati</taxon>
        <taxon>Bacteroidota</taxon>
        <taxon>Flavobacteriia</taxon>
        <taxon>Flavobacteriales</taxon>
        <taxon>Weeksellaceae</taxon>
        <taxon>Chryseobacterium group</taxon>
        <taxon>Chryseobacterium</taxon>
    </lineage>
</organism>
<evidence type="ECO:0000256" key="1">
    <source>
        <dbReference type="SAM" id="Phobius"/>
    </source>
</evidence>
<dbReference type="EMBL" id="JACHLC010000001">
    <property type="protein sequence ID" value="MBB6369670.1"/>
    <property type="molecule type" value="Genomic_DNA"/>
</dbReference>
<accession>A0A841N8B4</accession>
<dbReference type="RefSeq" id="WP_184160326.1">
    <property type="nucleotide sequence ID" value="NZ_JACHLC010000001.1"/>
</dbReference>
<evidence type="ECO:0000313" key="2">
    <source>
        <dbReference type="EMBL" id="MBB6369670.1"/>
    </source>
</evidence>
<protein>
    <submittedName>
        <fullName evidence="2">Uncharacterized protein</fullName>
    </submittedName>
</protein>
<reference evidence="2 3" key="1">
    <citation type="submission" date="2020-08" db="EMBL/GenBank/DDBJ databases">
        <title>Functional genomics of gut bacteria from endangered species of beetles.</title>
        <authorList>
            <person name="Carlos-Shanley C."/>
        </authorList>
    </citation>
    <scope>NUCLEOTIDE SEQUENCE [LARGE SCALE GENOMIC DNA]</scope>
    <source>
        <strain evidence="2 3">S00136</strain>
    </source>
</reference>
<keyword evidence="1" id="KW-0812">Transmembrane</keyword>
<keyword evidence="3" id="KW-1185">Reference proteome</keyword>
<keyword evidence="1" id="KW-1133">Transmembrane helix</keyword>
<evidence type="ECO:0000313" key="3">
    <source>
        <dbReference type="Proteomes" id="UP000589738"/>
    </source>
</evidence>
<proteinExistence type="predicted"/>
<comment type="caution">
    <text evidence="2">The sequence shown here is derived from an EMBL/GenBank/DDBJ whole genome shotgun (WGS) entry which is preliminary data.</text>
</comment>